<evidence type="ECO:0000259" key="8">
    <source>
        <dbReference type="Pfam" id="PF02775"/>
    </source>
</evidence>
<organism evidence="11 12">
    <name type="scientific">Vibrio owensii CAIM 1854 = LMG 25443</name>
    <dbReference type="NCBI Taxonomy" id="1229493"/>
    <lineage>
        <taxon>Bacteria</taxon>
        <taxon>Pseudomonadati</taxon>
        <taxon>Pseudomonadota</taxon>
        <taxon>Gammaproteobacteria</taxon>
        <taxon>Vibrionales</taxon>
        <taxon>Vibrionaceae</taxon>
        <taxon>Vibrio</taxon>
    </lineage>
</organism>
<evidence type="ECO:0000256" key="7">
    <source>
        <dbReference type="HAMAP-Rule" id="MF_01659"/>
    </source>
</evidence>
<dbReference type="PANTHER" id="PTHR42916:SF1">
    <property type="entry name" value="PROTEIN PHYLLO, CHLOROPLASTIC"/>
    <property type="match status" value="1"/>
</dbReference>
<dbReference type="HAMAP" id="MF_01659">
    <property type="entry name" value="MenD"/>
    <property type="match status" value="1"/>
</dbReference>
<dbReference type="InterPro" id="IPR004433">
    <property type="entry name" value="MenaQ_synth_MenD"/>
</dbReference>
<reference evidence="11 12" key="1">
    <citation type="submission" date="2014-07" db="EMBL/GenBank/DDBJ databases">
        <title>Unique and conserved regions in Vibrio harveyi and related species in comparison with the shrimp pathogen Vibrio harveyi CAIM 1792.</title>
        <authorList>
            <person name="Espinoza-Valles I."/>
            <person name="Vora G."/>
            <person name="Leekitcharoenphon P."/>
            <person name="Ussery D."/>
            <person name="Hoj L."/>
            <person name="Gomez-Gil B."/>
        </authorList>
    </citation>
    <scope>NUCLEOTIDE SEQUENCE [LARGE SCALE GENOMIC DNA]</scope>
    <source>
        <strain evidence="12">CAIM 1854 / LMG 25443</strain>
    </source>
</reference>
<comment type="pathway">
    <text evidence="7">Quinol/quinone metabolism; menaquinone biosynthesis.</text>
</comment>
<dbReference type="GO" id="GO:0000287">
    <property type="term" value="F:magnesium ion binding"/>
    <property type="evidence" value="ECO:0007669"/>
    <property type="project" value="UniProtKB-UniRule"/>
</dbReference>
<dbReference type="Gene3D" id="3.40.50.970">
    <property type="match status" value="2"/>
</dbReference>
<dbReference type="Pfam" id="PF02776">
    <property type="entry name" value="TPP_enzyme_N"/>
    <property type="match status" value="1"/>
</dbReference>
<dbReference type="PATRIC" id="fig|1229493.5.peg.701"/>
<dbReference type="Pfam" id="PF02775">
    <property type="entry name" value="TPP_enzyme_C"/>
    <property type="match status" value="1"/>
</dbReference>
<evidence type="ECO:0000256" key="4">
    <source>
        <dbReference type="ARBA" id="ARBA00022842"/>
    </source>
</evidence>
<comment type="caution">
    <text evidence="11">The sequence shown here is derived from an EMBL/GenBank/DDBJ whole genome shotgun (WGS) entry which is preliminary data.</text>
</comment>
<dbReference type="NCBIfam" id="TIGR00173">
    <property type="entry name" value="menD"/>
    <property type="match status" value="1"/>
</dbReference>
<keyword evidence="3 7" id="KW-0479">Metal-binding</keyword>
<proteinExistence type="inferred from homology"/>
<name>A0A0C1ZJW3_9VIBR</name>
<feature type="domain" description="Thiamine pyrophosphate enzyme TPP-binding" evidence="8">
    <location>
        <begin position="423"/>
        <end position="550"/>
    </location>
</feature>
<comment type="cofactor">
    <cofactor evidence="7">
        <name>Mg(2+)</name>
        <dbReference type="ChEBI" id="CHEBI:18420"/>
    </cofactor>
    <cofactor evidence="7">
        <name>Mn(2+)</name>
        <dbReference type="ChEBI" id="CHEBI:29035"/>
    </cofactor>
</comment>
<evidence type="ECO:0000313" key="11">
    <source>
        <dbReference type="EMBL" id="KIF53476.1"/>
    </source>
</evidence>
<dbReference type="UniPathway" id="UPA00079"/>
<comment type="pathway">
    <text evidence="7">Quinol/quinone metabolism; 1,4-dihydroxy-2-naphthoate biosynthesis; 1,4-dihydroxy-2-naphthoate from chorismate: step 2/7.</text>
</comment>
<keyword evidence="6 7" id="KW-0464">Manganese</keyword>
<dbReference type="InterPro" id="IPR012001">
    <property type="entry name" value="Thiamin_PyroP_enz_TPP-bd_dom"/>
</dbReference>
<dbReference type="InterPro" id="IPR011766">
    <property type="entry name" value="TPP_enzyme_TPP-bd"/>
</dbReference>
<dbReference type="Proteomes" id="UP000031586">
    <property type="component" value="Unassembled WGS sequence"/>
</dbReference>
<keyword evidence="4 7" id="KW-0460">Magnesium</keyword>
<dbReference type="GO" id="GO:0030976">
    <property type="term" value="F:thiamine pyrophosphate binding"/>
    <property type="evidence" value="ECO:0007669"/>
    <property type="project" value="UniProtKB-UniRule"/>
</dbReference>
<dbReference type="RefSeq" id="WP_020195999.1">
    <property type="nucleotide sequence ID" value="NZ_BAOH01000037.1"/>
</dbReference>
<keyword evidence="1 7" id="KW-0474">Menaquinone biosynthesis</keyword>
<dbReference type="InterPro" id="IPR029061">
    <property type="entry name" value="THDP-binding"/>
</dbReference>
<evidence type="ECO:0000256" key="2">
    <source>
        <dbReference type="ARBA" id="ARBA00022679"/>
    </source>
</evidence>
<evidence type="ECO:0000256" key="3">
    <source>
        <dbReference type="ARBA" id="ARBA00022723"/>
    </source>
</evidence>
<evidence type="ECO:0000313" key="12">
    <source>
        <dbReference type="Proteomes" id="UP000031586"/>
    </source>
</evidence>
<gene>
    <name evidence="7" type="primary">menD</name>
    <name evidence="11" type="ORF">H735_08070</name>
</gene>
<sequence>MKADQAVLNRIWSETILTELNRFGVNHVCIAPGSRSTPLTVEAADNPNFTIHTHFDERGLGFMALGLAKASKQPVALIVTSGTAVANLLPAIAEAKLTGEKLVVLTADRPVELVGCGANQAINQLGIFSGHVSDSLNLPSPTLSTPLNWLLTSVDEVMFTQRLRGSAVHVNCAFPEPLYSNTEKSAYQDYLDTVAGWRDSKVTYCQRFNPKTSSAIPSCGDNKGVVVIGSLPLVQAQAAQAFAEQMGWPVLADPQSGVSSDWAHFDLWLQNPKLASQLDGCDLIVQFGSRIISKRFNHWLEKHVARNQQGGDIQYWYVSPRLERDNQSHLPQWHWAEQPSSWVERTTEFSSEHAGWANELAADIKQVTQHAKGLFASDPKSELSEIALAIDVAERAQGVDLFVGNSLFVRLIDMFGKLDNTEVFTNRGASGIDGLFATASGVQRARHNPMLMFIGDTSALYGLNSLALFTHNKLPSVLVITNNDGGAIFDLLPVPQEHRESFYQMPHGYEFEHAAKQFGLQYRKPNTLAEYQSIVSEHFASGEGALVVEVQTPSNQAVEQLKSFNKNLHALF</sequence>
<evidence type="ECO:0000259" key="9">
    <source>
        <dbReference type="Pfam" id="PF02776"/>
    </source>
</evidence>
<keyword evidence="2 7" id="KW-0808">Transferase</keyword>
<evidence type="ECO:0000256" key="1">
    <source>
        <dbReference type="ARBA" id="ARBA00022428"/>
    </source>
</evidence>
<feature type="domain" description="Menaquinone biosynthesis protein MenD middle" evidence="10">
    <location>
        <begin position="189"/>
        <end position="396"/>
    </location>
</feature>
<dbReference type="Pfam" id="PF16582">
    <property type="entry name" value="TPP_enzyme_M_2"/>
    <property type="match status" value="1"/>
</dbReference>
<dbReference type="EMBL" id="JPRD01000014">
    <property type="protein sequence ID" value="KIF53476.1"/>
    <property type="molecule type" value="Genomic_DNA"/>
</dbReference>
<dbReference type="GO" id="GO:0009234">
    <property type="term" value="P:menaquinone biosynthetic process"/>
    <property type="evidence" value="ECO:0007669"/>
    <property type="project" value="UniProtKB-UniRule"/>
</dbReference>
<dbReference type="UniPathway" id="UPA01057">
    <property type="reaction ID" value="UER00164"/>
</dbReference>
<dbReference type="EC" id="2.2.1.9" evidence="7"/>
<comment type="similarity">
    <text evidence="7">Belongs to the TPP enzyme family. MenD subfamily.</text>
</comment>
<feature type="domain" description="Thiamine pyrophosphate enzyme N-terminal TPP-binding" evidence="9">
    <location>
        <begin position="14"/>
        <end position="125"/>
    </location>
</feature>
<evidence type="ECO:0000256" key="6">
    <source>
        <dbReference type="ARBA" id="ARBA00023211"/>
    </source>
</evidence>
<dbReference type="PANTHER" id="PTHR42916">
    <property type="entry name" value="2-SUCCINYL-5-ENOLPYRUVYL-6-HYDROXY-3-CYCLOHEXENE-1-CARBOXYLATE SYNTHASE"/>
    <property type="match status" value="1"/>
</dbReference>
<keyword evidence="5 7" id="KW-0786">Thiamine pyrophosphate</keyword>
<dbReference type="AlphaFoldDB" id="A0A0C1ZJW3"/>
<dbReference type="CDD" id="cd07037">
    <property type="entry name" value="TPP_PYR_MenD"/>
    <property type="match status" value="1"/>
</dbReference>
<dbReference type="GO" id="GO:0030145">
    <property type="term" value="F:manganese ion binding"/>
    <property type="evidence" value="ECO:0007669"/>
    <property type="project" value="UniProtKB-UniRule"/>
</dbReference>
<dbReference type="SUPFAM" id="SSF52518">
    <property type="entry name" value="Thiamin diphosphate-binding fold (THDP-binding)"/>
    <property type="match status" value="2"/>
</dbReference>
<protein>
    <recommendedName>
        <fullName evidence="7">2-succinyl-5-enolpyruvyl-6-hydroxy-3-cyclohexene-1-carboxylate synthase</fullName>
        <shortName evidence="7">SEPHCHC synthase</shortName>
        <ecNumber evidence="7">2.2.1.9</ecNumber>
    </recommendedName>
    <alternativeName>
        <fullName evidence="7">Menaquinone biosynthesis protein MenD</fullName>
    </alternativeName>
</protein>
<evidence type="ECO:0000259" key="10">
    <source>
        <dbReference type="Pfam" id="PF16582"/>
    </source>
</evidence>
<evidence type="ECO:0000256" key="5">
    <source>
        <dbReference type="ARBA" id="ARBA00023052"/>
    </source>
</evidence>
<comment type="cofactor">
    <cofactor evidence="7">
        <name>thiamine diphosphate</name>
        <dbReference type="ChEBI" id="CHEBI:58937"/>
    </cofactor>
    <text evidence="7">Binds 1 thiamine pyrophosphate per subunit.</text>
</comment>
<comment type="function">
    <text evidence="7">Catalyzes the thiamine diphosphate-dependent decarboxylation of 2-oxoglutarate and the subsequent addition of the resulting succinic semialdehyde-thiamine pyrophosphate anion to isochorismate to yield 2-succinyl-5-enolpyruvyl-6-hydroxy-3-cyclohexene-1-carboxylate (SEPHCHC).</text>
</comment>
<dbReference type="CDD" id="cd02009">
    <property type="entry name" value="TPP_SHCHC_synthase"/>
    <property type="match status" value="1"/>
</dbReference>
<comment type="subunit">
    <text evidence="7">Homodimer.</text>
</comment>
<dbReference type="GO" id="GO:0070204">
    <property type="term" value="F:2-succinyl-5-enolpyruvyl-6-hydroxy-3-cyclohexene-1-carboxylic-acid synthase activity"/>
    <property type="evidence" value="ECO:0007669"/>
    <property type="project" value="UniProtKB-UniRule"/>
</dbReference>
<dbReference type="PIRSF" id="PIRSF004983">
    <property type="entry name" value="MenD"/>
    <property type="match status" value="1"/>
</dbReference>
<comment type="catalytic activity">
    <reaction evidence="7">
        <text>isochorismate + 2-oxoglutarate + H(+) = 5-enolpyruvoyl-6-hydroxy-2-succinyl-cyclohex-3-ene-1-carboxylate + CO2</text>
        <dbReference type="Rhea" id="RHEA:25593"/>
        <dbReference type="ChEBI" id="CHEBI:15378"/>
        <dbReference type="ChEBI" id="CHEBI:16526"/>
        <dbReference type="ChEBI" id="CHEBI:16810"/>
        <dbReference type="ChEBI" id="CHEBI:29780"/>
        <dbReference type="ChEBI" id="CHEBI:58818"/>
        <dbReference type="EC" id="2.2.1.9"/>
    </reaction>
</comment>
<dbReference type="InterPro" id="IPR032264">
    <property type="entry name" value="MenD_middle"/>
</dbReference>
<dbReference type="Gene3D" id="3.40.50.1220">
    <property type="entry name" value="TPP-binding domain"/>
    <property type="match status" value="1"/>
</dbReference>
<accession>A0A0C1ZJW3</accession>